<proteinExistence type="predicted"/>
<dbReference type="InterPro" id="IPR001448">
    <property type="entry name" value="SASP_alpha/beta-type"/>
</dbReference>
<dbReference type="InterPro" id="IPR038300">
    <property type="entry name" value="SASP_sf_alpha/beta"/>
</dbReference>
<dbReference type="GO" id="GO:0006265">
    <property type="term" value="P:DNA topological change"/>
    <property type="evidence" value="ECO:0007669"/>
    <property type="project" value="InterPro"/>
</dbReference>
<sequence length="80" mass="8985">MKGVRSLARDFENEKRIQDGMNQMKKQVSTEFGMEEKPILNGGERTSKSIGEEAGPVGGEITKRLIEIAQNELSKNYNNK</sequence>
<comment type="caution">
    <text evidence="2">The sequence shown here is derived from an EMBL/GenBank/DDBJ whole genome shotgun (WGS) entry which is preliminary data.</text>
</comment>
<dbReference type="OrthoDB" id="1683773at2"/>
<dbReference type="EMBL" id="AFNU02000014">
    <property type="protein sequence ID" value="ERJ11164.1"/>
    <property type="molecule type" value="Genomic_DNA"/>
</dbReference>
<dbReference type="Proteomes" id="UP000005707">
    <property type="component" value="Unassembled WGS sequence"/>
</dbReference>
<dbReference type="Pfam" id="PF00269">
    <property type="entry name" value="SASP"/>
    <property type="match status" value="1"/>
</dbReference>
<accession>U2FIT4</accession>
<dbReference type="InParanoid" id="U2FIT4"/>
<dbReference type="Gene3D" id="6.10.10.80">
    <property type="entry name" value="Small, acid-soluble spore protein, alpha/beta type-like"/>
    <property type="match status" value="1"/>
</dbReference>
<feature type="region of interest" description="Disordered" evidence="1">
    <location>
        <begin position="27"/>
        <end position="56"/>
    </location>
</feature>
<dbReference type="GO" id="GO:0003690">
    <property type="term" value="F:double-stranded DNA binding"/>
    <property type="evidence" value="ECO:0007669"/>
    <property type="project" value="InterPro"/>
</dbReference>
<gene>
    <name evidence="2" type="primary">sspB</name>
    <name evidence="2" type="ORF">HLPCO_002733</name>
</gene>
<reference evidence="2 3" key="1">
    <citation type="journal article" date="2011" name="J. Bacteriol.">
        <title>Genome sequence of Haloplasma contractile, an unusual contractile bacterium from a deep-sea anoxic brine lake.</title>
        <authorList>
            <person name="Antunes A."/>
            <person name="Alam I."/>
            <person name="El Dorry H."/>
            <person name="Siam R."/>
            <person name="Robertson A."/>
            <person name="Bajic V.B."/>
            <person name="Stingl U."/>
        </authorList>
    </citation>
    <scope>NUCLEOTIDE SEQUENCE [LARGE SCALE GENOMIC DNA]</scope>
    <source>
        <strain evidence="2 3">SSD-17B</strain>
    </source>
</reference>
<reference evidence="2 3" key="2">
    <citation type="journal article" date="2013" name="PLoS ONE">
        <title>INDIGO - INtegrated Data Warehouse of MIcrobial GenOmes with Examples from the Red Sea Extremophiles.</title>
        <authorList>
            <person name="Alam I."/>
            <person name="Antunes A."/>
            <person name="Kamau A.A."/>
            <person name="Ba Alawi W."/>
            <person name="Kalkatawi M."/>
            <person name="Stingl U."/>
            <person name="Bajic V.B."/>
        </authorList>
    </citation>
    <scope>NUCLEOTIDE SEQUENCE [LARGE SCALE GENOMIC DNA]</scope>
    <source>
        <strain evidence="2 3">SSD-17B</strain>
    </source>
</reference>
<name>U2FIT4_9MOLU</name>
<dbReference type="STRING" id="1033810.HLPCO_002733"/>
<protein>
    <submittedName>
        <fullName evidence="2">Small acid-soluble spore protein B</fullName>
    </submittedName>
</protein>
<evidence type="ECO:0000313" key="3">
    <source>
        <dbReference type="Proteomes" id="UP000005707"/>
    </source>
</evidence>
<evidence type="ECO:0000313" key="2">
    <source>
        <dbReference type="EMBL" id="ERJ11164.1"/>
    </source>
</evidence>
<keyword evidence="3" id="KW-1185">Reference proteome</keyword>
<evidence type="ECO:0000256" key="1">
    <source>
        <dbReference type="SAM" id="MobiDB-lite"/>
    </source>
</evidence>
<organism evidence="2 3">
    <name type="scientific">Haloplasma contractile SSD-17B</name>
    <dbReference type="NCBI Taxonomy" id="1033810"/>
    <lineage>
        <taxon>Bacteria</taxon>
        <taxon>Bacillati</taxon>
        <taxon>Mycoplasmatota</taxon>
        <taxon>Mollicutes</taxon>
        <taxon>Haloplasmatales</taxon>
        <taxon>Haloplasmataceae</taxon>
        <taxon>Haloplasma</taxon>
    </lineage>
</organism>
<dbReference type="AlphaFoldDB" id="U2FIT4"/>